<gene>
    <name evidence="2" type="ORF">MANES_06G033600</name>
</gene>
<keyword evidence="1" id="KW-0472">Membrane</keyword>
<proteinExistence type="predicted"/>
<keyword evidence="1" id="KW-0812">Transmembrane</keyword>
<organism evidence="2">
    <name type="scientific">Manihot esculenta</name>
    <name type="common">Cassava</name>
    <name type="synonym">Jatropha manihot</name>
    <dbReference type="NCBI Taxonomy" id="3983"/>
    <lineage>
        <taxon>Eukaryota</taxon>
        <taxon>Viridiplantae</taxon>
        <taxon>Streptophyta</taxon>
        <taxon>Embryophyta</taxon>
        <taxon>Tracheophyta</taxon>
        <taxon>Spermatophyta</taxon>
        <taxon>Magnoliopsida</taxon>
        <taxon>eudicotyledons</taxon>
        <taxon>Gunneridae</taxon>
        <taxon>Pentapetalae</taxon>
        <taxon>rosids</taxon>
        <taxon>fabids</taxon>
        <taxon>Malpighiales</taxon>
        <taxon>Euphorbiaceae</taxon>
        <taxon>Crotonoideae</taxon>
        <taxon>Manihoteae</taxon>
        <taxon>Manihot</taxon>
    </lineage>
</organism>
<name>A0A2C9VMI6_MANES</name>
<keyword evidence="1" id="KW-1133">Transmembrane helix</keyword>
<reference evidence="2" key="1">
    <citation type="submission" date="2016-02" db="EMBL/GenBank/DDBJ databases">
        <title>WGS assembly of Manihot esculenta.</title>
        <authorList>
            <person name="Bredeson J.V."/>
            <person name="Prochnik S.E."/>
            <person name="Lyons J.B."/>
            <person name="Schmutz J."/>
            <person name="Grimwood J."/>
            <person name="Vrebalov J."/>
            <person name="Bart R.S."/>
            <person name="Amuge T."/>
            <person name="Ferguson M.E."/>
            <person name="Green R."/>
            <person name="Putnam N."/>
            <person name="Stites J."/>
            <person name="Rounsley S."/>
            <person name="Rokhsar D.S."/>
        </authorList>
    </citation>
    <scope>NUCLEOTIDE SEQUENCE [LARGE SCALE GENOMIC DNA]</scope>
    <source>
        <tissue evidence="2">Leaf</tissue>
    </source>
</reference>
<dbReference type="EMBL" id="CM004392">
    <property type="protein sequence ID" value="OAY46862.1"/>
    <property type="molecule type" value="Genomic_DNA"/>
</dbReference>
<evidence type="ECO:0000313" key="2">
    <source>
        <dbReference type="EMBL" id="OAY46862.1"/>
    </source>
</evidence>
<protein>
    <submittedName>
        <fullName evidence="2">Uncharacterized protein</fullName>
    </submittedName>
</protein>
<feature type="transmembrane region" description="Helical" evidence="1">
    <location>
        <begin position="32"/>
        <end position="57"/>
    </location>
</feature>
<accession>A0A2C9VMI6</accession>
<dbReference type="AlphaFoldDB" id="A0A2C9VMI6"/>
<evidence type="ECO:0000256" key="1">
    <source>
        <dbReference type="SAM" id="Phobius"/>
    </source>
</evidence>
<sequence length="101" mass="11572">MTYLVDDPPEASLVAGGASRYLIQANHFLGSFLLFSPCFILITGTSQSVTVTLISWISSIGPKKYLKNINFRYLYPVEVRNYGIYVWNRFHFERVEKVLSC</sequence>